<keyword evidence="3" id="KW-0808">Transferase</keyword>
<evidence type="ECO:0000313" key="3">
    <source>
        <dbReference type="EMBL" id="KDQ51342.1"/>
    </source>
</evidence>
<dbReference type="InParanoid" id="A0A067PK03"/>
<dbReference type="Pfam" id="PF05686">
    <property type="entry name" value="Glyco_transf_90"/>
    <property type="match status" value="1"/>
</dbReference>
<dbReference type="GO" id="GO:0016740">
    <property type="term" value="F:transferase activity"/>
    <property type="evidence" value="ECO:0007669"/>
    <property type="project" value="UniProtKB-KW"/>
</dbReference>
<feature type="region of interest" description="Disordered" evidence="1">
    <location>
        <begin position="142"/>
        <end position="173"/>
    </location>
</feature>
<proteinExistence type="predicted"/>
<accession>A0A067PK03</accession>
<dbReference type="AlphaFoldDB" id="A0A067PK03"/>
<dbReference type="PANTHER" id="PTHR12203:SF118">
    <property type="entry name" value="BETA-1,2-XYLOSYLTRANSFERASE 1"/>
    <property type="match status" value="1"/>
</dbReference>
<evidence type="ECO:0000259" key="2">
    <source>
        <dbReference type="SMART" id="SM00672"/>
    </source>
</evidence>
<dbReference type="OrthoDB" id="541052at2759"/>
<dbReference type="SMART" id="SM00672">
    <property type="entry name" value="CAP10"/>
    <property type="match status" value="1"/>
</dbReference>
<dbReference type="PANTHER" id="PTHR12203">
    <property type="entry name" value="KDEL LYS-ASP-GLU-LEU CONTAINING - RELATED"/>
    <property type="match status" value="1"/>
</dbReference>
<organism evidence="3 4">
    <name type="scientific">Jaapia argillacea MUCL 33604</name>
    <dbReference type="NCBI Taxonomy" id="933084"/>
    <lineage>
        <taxon>Eukaryota</taxon>
        <taxon>Fungi</taxon>
        <taxon>Dikarya</taxon>
        <taxon>Basidiomycota</taxon>
        <taxon>Agaricomycotina</taxon>
        <taxon>Agaricomycetes</taxon>
        <taxon>Agaricomycetidae</taxon>
        <taxon>Jaapiales</taxon>
        <taxon>Jaapiaceae</taxon>
        <taxon>Jaapia</taxon>
    </lineage>
</organism>
<dbReference type="EMBL" id="KL197749">
    <property type="protein sequence ID" value="KDQ51342.1"/>
    <property type="molecule type" value="Genomic_DNA"/>
</dbReference>
<protein>
    <submittedName>
        <fullName evidence="3">Glycosyltransferase family 90 protein</fullName>
    </submittedName>
</protein>
<feature type="compositionally biased region" description="Pro residues" evidence="1">
    <location>
        <begin position="145"/>
        <end position="163"/>
    </location>
</feature>
<dbReference type="HOGENOM" id="CLU_005027_3_2_1"/>
<name>A0A067PK03_9AGAM</name>
<keyword evidence="4" id="KW-1185">Reference proteome</keyword>
<feature type="domain" description="Glycosyl transferase CAP10" evidence="2">
    <location>
        <begin position="423"/>
        <end position="696"/>
    </location>
</feature>
<sequence>MAYQHLVPAVRKIDPAVTEKNESWAVRKTPPVKGPVARQRGLTHFDRLKLKKLRDRIVARPEELTPPYHRNTYDDSDDDDEEDEETEVEEPKAVPPIDDPPIHPVRAAAAPPPPQDPQLIEVEEIQDPSPPLFARQQQAFYASPPLQPPPPFQHAPPPPPQHHPLPLQKHEYKPNGLLSVNPSGPHPIFELIQKGQEAWEAKLRRASTTLEGAVKEYRRRYGRYPPKGFDAWWEYVERNNVQLPDEYDQIYTDLEPFWGINPSDLNTLATAWENHKDTYVLGKSSPSSPVAVLKTSFNDDGQSEFLLGGANDLIRVLEEVQERLPEFRIVGSPHDNPNLVKNWELMRKAVEAASAGTYIDISEPAPASSVGWLSACPPNSPARRSPSKLYVHRPTSPHKTFIHNHALTMDPCLHPTHFHLHGQFISHKLGPYPEGTLFPQFSYCRTELHYDMSVPTPGNWVDGEEYVEWEEKDEERLLWRGSNTGIWHGGDHDWWASHRERLVEATNDKLGSVKVLRSPGEEEGNWTRVGEEVELKKKWVNPGLMDVGFAGEPISCEPAICEVLKELFEWKGKMSVKAAGRYKYVMDVDGNGWSSRYKRLITSNSLIFKSTIYREWFQDRVQPWVHYVPIQIDFSDLYDSLIFFRGDLNGVGAHDELAKKIAGAGREWSRSFWRREDLTAYMYRLVLEYARVMSLDREEMTWYPEGL</sequence>
<dbReference type="InterPro" id="IPR051091">
    <property type="entry name" value="O-Glucosyltr/Glycosyltrsf_90"/>
</dbReference>
<evidence type="ECO:0000256" key="1">
    <source>
        <dbReference type="SAM" id="MobiDB-lite"/>
    </source>
</evidence>
<evidence type="ECO:0000313" key="4">
    <source>
        <dbReference type="Proteomes" id="UP000027265"/>
    </source>
</evidence>
<feature type="compositionally biased region" description="Acidic residues" evidence="1">
    <location>
        <begin position="74"/>
        <end position="88"/>
    </location>
</feature>
<dbReference type="InterPro" id="IPR006598">
    <property type="entry name" value="CAP10"/>
</dbReference>
<reference evidence="4" key="1">
    <citation type="journal article" date="2014" name="Proc. Natl. Acad. Sci. U.S.A.">
        <title>Extensive sampling of basidiomycete genomes demonstrates inadequacy of the white-rot/brown-rot paradigm for wood decay fungi.</title>
        <authorList>
            <person name="Riley R."/>
            <person name="Salamov A.A."/>
            <person name="Brown D.W."/>
            <person name="Nagy L.G."/>
            <person name="Floudas D."/>
            <person name="Held B.W."/>
            <person name="Levasseur A."/>
            <person name="Lombard V."/>
            <person name="Morin E."/>
            <person name="Otillar R."/>
            <person name="Lindquist E.A."/>
            <person name="Sun H."/>
            <person name="LaButti K.M."/>
            <person name="Schmutz J."/>
            <person name="Jabbour D."/>
            <person name="Luo H."/>
            <person name="Baker S.E."/>
            <person name="Pisabarro A.G."/>
            <person name="Walton J.D."/>
            <person name="Blanchette R.A."/>
            <person name="Henrissat B."/>
            <person name="Martin F."/>
            <person name="Cullen D."/>
            <person name="Hibbett D.S."/>
            <person name="Grigoriev I.V."/>
        </authorList>
    </citation>
    <scope>NUCLEOTIDE SEQUENCE [LARGE SCALE GENOMIC DNA]</scope>
    <source>
        <strain evidence="4">MUCL 33604</strain>
    </source>
</reference>
<feature type="compositionally biased region" description="Pro residues" evidence="1">
    <location>
        <begin position="93"/>
        <end position="103"/>
    </location>
</feature>
<gene>
    <name evidence="3" type="ORF">JAAARDRAFT_62558</name>
</gene>
<feature type="region of interest" description="Disordered" evidence="1">
    <location>
        <begin position="58"/>
        <end position="117"/>
    </location>
</feature>
<dbReference type="Proteomes" id="UP000027265">
    <property type="component" value="Unassembled WGS sequence"/>
</dbReference>